<dbReference type="EMBL" id="BPLR01021119">
    <property type="protein sequence ID" value="GIX86208.1"/>
    <property type="molecule type" value="Genomic_DNA"/>
</dbReference>
<keyword evidence="1" id="KW-0732">Signal</keyword>
<evidence type="ECO:0000313" key="2">
    <source>
        <dbReference type="EMBL" id="GIX86208.1"/>
    </source>
</evidence>
<comment type="caution">
    <text evidence="2">The sequence shown here is derived from an EMBL/GenBank/DDBJ whole genome shotgun (WGS) entry which is preliminary data.</text>
</comment>
<evidence type="ECO:0000256" key="1">
    <source>
        <dbReference type="SAM" id="SignalP"/>
    </source>
</evidence>
<keyword evidence="3" id="KW-1185">Reference proteome</keyword>
<evidence type="ECO:0008006" key="4">
    <source>
        <dbReference type="Google" id="ProtNLM"/>
    </source>
</evidence>
<sequence length="87" mass="10013">MIIYFCILLWLIYRGRRSSGTRCPGNRSFQRYYFSPFVFLLSQHLMTSSLGPRSEAARKQSHCLHRDLATRLAHAPRLPVKSIDSGA</sequence>
<reference evidence="2 3" key="1">
    <citation type="submission" date="2021-06" db="EMBL/GenBank/DDBJ databases">
        <title>Caerostris extrusa draft genome.</title>
        <authorList>
            <person name="Kono N."/>
            <person name="Arakawa K."/>
        </authorList>
    </citation>
    <scope>NUCLEOTIDE SEQUENCE [LARGE SCALE GENOMIC DNA]</scope>
</reference>
<feature type="chain" id="PRO_5043517539" description="Secreted protein" evidence="1">
    <location>
        <begin position="21"/>
        <end position="87"/>
    </location>
</feature>
<gene>
    <name evidence="2" type="ORF">CEXT_436381</name>
</gene>
<organism evidence="2 3">
    <name type="scientific">Caerostris extrusa</name>
    <name type="common">Bark spider</name>
    <name type="synonym">Caerostris bankana</name>
    <dbReference type="NCBI Taxonomy" id="172846"/>
    <lineage>
        <taxon>Eukaryota</taxon>
        <taxon>Metazoa</taxon>
        <taxon>Ecdysozoa</taxon>
        <taxon>Arthropoda</taxon>
        <taxon>Chelicerata</taxon>
        <taxon>Arachnida</taxon>
        <taxon>Araneae</taxon>
        <taxon>Araneomorphae</taxon>
        <taxon>Entelegynae</taxon>
        <taxon>Araneoidea</taxon>
        <taxon>Araneidae</taxon>
        <taxon>Caerostris</taxon>
    </lineage>
</organism>
<feature type="signal peptide" evidence="1">
    <location>
        <begin position="1"/>
        <end position="20"/>
    </location>
</feature>
<name>A0AAV4NR32_CAEEX</name>
<proteinExistence type="predicted"/>
<protein>
    <recommendedName>
        <fullName evidence="4">Secreted protein</fullName>
    </recommendedName>
</protein>
<accession>A0AAV4NR32</accession>
<dbReference type="Proteomes" id="UP001054945">
    <property type="component" value="Unassembled WGS sequence"/>
</dbReference>
<dbReference type="AlphaFoldDB" id="A0AAV4NR32"/>
<evidence type="ECO:0000313" key="3">
    <source>
        <dbReference type="Proteomes" id="UP001054945"/>
    </source>
</evidence>